<keyword evidence="1 2" id="KW-0238">DNA-binding</keyword>
<evidence type="ECO:0000259" key="4">
    <source>
        <dbReference type="PROSITE" id="PS50977"/>
    </source>
</evidence>
<dbReference type="InterPro" id="IPR009057">
    <property type="entry name" value="Homeodomain-like_sf"/>
</dbReference>
<dbReference type="InterPro" id="IPR036271">
    <property type="entry name" value="Tet_transcr_reg_TetR-rel_C_sf"/>
</dbReference>
<gene>
    <name evidence="5" type="ORF">CLV29_1713</name>
</gene>
<dbReference type="Gene3D" id="1.10.357.10">
    <property type="entry name" value="Tetracycline Repressor, domain 2"/>
    <property type="match status" value="1"/>
</dbReference>
<comment type="caution">
    <text evidence="5">The sequence shown here is derived from an EMBL/GenBank/DDBJ whole genome shotgun (WGS) entry which is preliminary data.</text>
</comment>
<evidence type="ECO:0000256" key="2">
    <source>
        <dbReference type="PROSITE-ProRule" id="PRU00335"/>
    </source>
</evidence>
<organism evidence="5 6">
    <name type="scientific">Naumannella halotolerans</name>
    <dbReference type="NCBI Taxonomy" id="993414"/>
    <lineage>
        <taxon>Bacteria</taxon>
        <taxon>Bacillati</taxon>
        <taxon>Actinomycetota</taxon>
        <taxon>Actinomycetes</taxon>
        <taxon>Propionibacteriales</taxon>
        <taxon>Propionibacteriaceae</taxon>
        <taxon>Naumannella</taxon>
    </lineage>
</organism>
<dbReference type="Pfam" id="PF00440">
    <property type="entry name" value="TetR_N"/>
    <property type="match status" value="1"/>
</dbReference>
<proteinExistence type="predicted"/>
<dbReference type="SUPFAM" id="SSF46689">
    <property type="entry name" value="Homeodomain-like"/>
    <property type="match status" value="1"/>
</dbReference>
<evidence type="ECO:0000313" key="5">
    <source>
        <dbReference type="EMBL" id="TDT34065.1"/>
    </source>
</evidence>
<evidence type="ECO:0000256" key="3">
    <source>
        <dbReference type="SAM" id="MobiDB-lite"/>
    </source>
</evidence>
<accession>A0A4R7J9P4</accession>
<dbReference type="InterPro" id="IPR041678">
    <property type="entry name" value="TetR_C_16"/>
</dbReference>
<evidence type="ECO:0000256" key="1">
    <source>
        <dbReference type="ARBA" id="ARBA00023125"/>
    </source>
</evidence>
<dbReference type="Gene3D" id="1.10.10.60">
    <property type="entry name" value="Homeodomain-like"/>
    <property type="match status" value="1"/>
</dbReference>
<dbReference type="InterPro" id="IPR001647">
    <property type="entry name" value="HTH_TetR"/>
</dbReference>
<dbReference type="GO" id="GO:0000976">
    <property type="term" value="F:transcription cis-regulatory region binding"/>
    <property type="evidence" value="ECO:0007669"/>
    <property type="project" value="TreeGrafter"/>
</dbReference>
<reference evidence="5 6" key="1">
    <citation type="submission" date="2019-03" db="EMBL/GenBank/DDBJ databases">
        <title>Genomic Encyclopedia of Archaeal and Bacterial Type Strains, Phase II (KMG-II): from individual species to whole genera.</title>
        <authorList>
            <person name="Goeker M."/>
        </authorList>
    </citation>
    <scope>NUCLEOTIDE SEQUENCE [LARGE SCALE GENOMIC DNA]</scope>
    <source>
        <strain evidence="5 6">DSM 24323</strain>
    </source>
</reference>
<dbReference type="Proteomes" id="UP000295371">
    <property type="component" value="Unassembled WGS sequence"/>
</dbReference>
<dbReference type="GO" id="GO:0003700">
    <property type="term" value="F:DNA-binding transcription factor activity"/>
    <property type="evidence" value="ECO:0007669"/>
    <property type="project" value="TreeGrafter"/>
</dbReference>
<keyword evidence="6" id="KW-1185">Reference proteome</keyword>
<evidence type="ECO:0000313" key="6">
    <source>
        <dbReference type="Proteomes" id="UP000295371"/>
    </source>
</evidence>
<dbReference type="PROSITE" id="PS50977">
    <property type="entry name" value="HTH_TETR_2"/>
    <property type="match status" value="1"/>
</dbReference>
<dbReference type="AlphaFoldDB" id="A0A4R7J9P4"/>
<dbReference type="InterPro" id="IPR050109">
    <property type="entry name" value="HTH-type_TetR-like_transc_reg"/>
</dbReference>
<protein>
    <submittedName>
        <fullName evidence="5">AcrR family transcriptional regulator</fullName>
    </submittedName>
</protein>
<dbReference type="SUPFAM" id="SSF48498">
    <property type="entry name" value="Tetracyclin repressor-like, C-terminal domain"/>
    <property type="match status" value="1"/>
</dbReference>
<dbReference type="Pfam" id="PF17920">
    <property type="entry name" value="TetR_C_16"/>
    <property type="match status" value="1"/>
</dbReference>
<feature type="compositionally biased region" description="Basic and acidic residues" evidence="3">
    <location>
        <begin position="8"/>
        <end position="21"/>
    </location>
</feature>
<dbReference type="PRINTS" id="PR00455">
    <property type="entry name" value="HTHTETR"/>
</dbReference>
<sequence>MNYARGMTEPKLRGRRPGEPDTRAGVLQAALELFAERGYDRSSVREVARRSGVDPSLVLHYFGSKDGLFGAVMGLALTGRGELGLDSCPVDGLGERLVEIYLGVWESPRSAPVALAMLRSAATNEQAAAVLREIVTQRLFDPVVDRLDGDRVRLRVQLAGSQLIGLAMARYVVRISPLADQGIDELVSLVGPSVQRYLTGDLSGSEVVR</sequence>
<name>A0A4R7J9P4_9ACTN</name>
<feature type="region of interest" description="Disordered" evidence="3">
    <location>
        <begin position="1"/>
        <end position="21"/>
    </location>
</feature>
<dbReference type="PANTHER" id="PTHR30055:SF235">
    <property type="entry name" value="TRANSCRIPTIONAL REGULATORY PROTEIN"/>
    <property type="match status" value="1"/>
</dbReference>
<dbReference type="EMBL" id="SOAW01000001">
    <property type="protein sequence ID" value="TDT34065.1"/>
    <property type="molecule type" value="Genomic_DNA"/>
</dbReference>
<dbReference type="PANTHER" id="PTHR30055">
    <property type="entry name" value="HTH-TYPE TRANSCRIPTIONAL REGULATOR RUTR"/>
    <property type="match status" value="1"/>
</dbReference>
<feature type="domain" description="HTH tetR-type" evidence="4">
    <location>
        <begin position="20"/>
        <end position="80"/>
    </location>
</feature>
<feature type="DNA-binding region" description="H-T-H motif" evidence="2">
    <location>
        <begin position="43"/>
        <end position="62"/>
    </location>
</feature>